<gene>
    <name evidence="1" type="ORF">GSONMT00006320001</name>
</gene>
<dbReference type="GO" id="GO:0099072">
    <property type="term" value="P:regulation of postsynaptic membrane neurotransmitter receptor levels"/>
    <property type="evidence" value="ECO:0007669"/>
    <property type="project" value="TreeGrafter"/>
</dbReference>
<protein>
    <recommendedName>
        <fullName evidence="3">Ferric-chelate reductase 1</fullName>
    </recommendedName>
</protein>
<evidence type="ECO:0000313" key="1">
    <source>
        <dbReference type="EMBL" id="CDQ77723.1"/>
    </source>
</evidence>
<reference evidence="1" key="1">
    <citation type="journal article" date="2014" name="Nat. Commun.">
        <title>The rainbow trout genome provides novel insights into evolution after whole-genome duplication in vertebrates.</title>
        <authorList>
            <person name="Berthelot C."/>
            <person name="Brunet F."/>
            <person name="Chalopin D."/>
            <person name="Juanchich A."/>
            <person name="Bernard M."/>
            <person name="Noel B."/>
            <person name="Bento P."/>
            <person name="Da Silva C."/>
            <person name="Labadie K."/>
            <person name="Alberti A."/>
            <person name="Aury J.M."/>
            <person name="Louis A."/>
            <person name="Dehais P."/>
            <person name="Bardou P."/>
            <person name="Montfort J."/>
            <person name="Klopp C."/>
            <person name="Cabau C."/>
            <person name="Gaspin C."/>
            <person name="Thorgaard G.H."/>
            <person name="Boussaha M."/>
            <person name="Quillet E."/>
            <person name="Guyomard R."/>
            <person name="Galiana D."/>
            <person name="Bobe J."/>
            <person name="Volff J.N."/>
            <person name="Genet C."/>
            <person name="Wincker P."/>
            <person name="Jaillon O."/>
            <person name="Roest Crollius H."/>
            <person name="Guiguen Y."/>
        </authorList>
    </citation>
    <scope>NUCLEOTIDE SEQUENCE [LARGE SCALE GENOMIC DNA]</scope>
</reference>
<dbReference type="Proteomes" id="UP000193380">
    <property type="component" value="Unassembled WGS sequence"/>
</dbReference>
<dbReference type="PaxDb" id="8022-A0A060XDQ7"/>
<dbReference type="PANTHER" id="PTHR46902">
    <property type="entry name" value="DOMON DOMAIN-CONTAINING PROTEIN FRRS1L"/>
    <property type="match status" value="1"/>
</dbReference>
<evidence type="ECO:0008006" key="3">
    <source>
        <dbReference type="Google" id="ProtNLM"/>
    </source>
</evidence>
<dbReference type="AlphaFoldDB" id="A0A060XDQ7"/>
<dbReference type="GO" id="GO:1900449">
    <property type="term" value="P:regulation of glutamate receptor signaling pathway"/>
    <property type="evidence" value="ECO:0007669"/>
    <property type="project" value="InterPro"/>
</dbReference>
<organism evidence="1 2">
    <name type="scientific">Oncorhynchus mykiss</name>
    <name type="common">Rainbow trout</name>
    <name type="synonym">Salmo gairdneri</name>
    <dbReference type="NCBI Taxonomy" id="8022"/>
    <lineage>
        <taxon>Eukaryota</taxon>
        <taxon>Metazoa</taxon>
        <taxon>Chordata</taxon>
        <taxon>Craniata</taxon>
        <taxon>Vertebrata</taxon>
        <taxon>Euteleostomi</taxon>
        <taxon>Actinopterygii</taxon>
        <taxon>Neopterygii</taxon>
        <taxon>Teleostei</taxon>
        <taxon>Protacanthopterygii</taxon>
        <taxon>Salmoniformes</taxon>
        <taxon>Salmonidae</taxon>
        <taxon>Salmoninae</taxon>
        <taxon>Oncorhynchus</taxon>
    </lineage>
</organism>
<dbReference type="PANTHER" id="PTHR46902:SF1">
    <property type="entry name" value="DOMON DOMAIN-CONTAINING PROTEIN FRRS1L"/>
    <property type="match status" value="1"/>
</dbReference>
<proteinExistence type="predicted"/>
<dbReference type="STRING" id="8022.A0A060XDQ7"/>
<dbReference type="InterPro" id="IPR042789">
    <property type="entry name" value="FRRS1L"/>
</dbReference>
<sequence>MLSLPSRVLSAVTSTQRHLLRASPPAHLAVTLRTTCSRRTTTLFSSKKPSSHEITGMDNSSRLMFAVVMVMAYMVMGAQTQNSTAAPNVTMAANVTTTGPNITTNLSTTHSPGVNITINGTMAPNTTMSPTAVVHVVNTTVTALTVNISMKECGKTQLCAAQPENCDPAVAGSCFFVSTQQSSGQTFSFQLRGVSSGYIAVGLSTNSTLDGNATIYVCANNNGNLNFFTALLDKGNLTNNTLHVDSVKGSVNGQTIQCTFSATVPKVTSTRSIDTSFYLSIFNGSFIKGILGHPNVVLLSNKAVDLSNPQNAVINSLNNIIPTTAAPSTTSSHAFGLQHTLSQALLILLGVLGMMML</sequence>
<dbReference type="EMBL" id="FR905257">
    <property type="protein sequence ID" value="CDQ77723.1"/>
    <property type="molecule type" value="Genomic_DNA"/>
</dbReference>
<reference evidence="1" key="2">
    <citation type="submission" date="2014-03" db="EMBL/GenBank/DDBJ databases">
        <authorList>
            <person name="Genoscope - CEA"/>
        </authorList>
    </citation>
    <scope>NUCLEOTIDE SEQUENCE</scope>
</reference>
<name>A0A060XDQ7_ONCMY</name>
<accession>A0A060XDQ7</accession>
<evidence type="ECO:0000313" key="2">
    <source>
        <dbReference type="Proteomes" id="UP000193380"/>
    </source>
</evidence>